<name>A0A6G6GI66_9FLAO</name>
<dbReference type="CDD" id="cd10456">
    <property type="entry name" value="GIY-YIG_UPF0213"/>
    <property type="match status" value="1"/>
</dbReference>
<organism evidence="3 4">
    <name type="scientific">Rasiella rasia</name>
    <dbReference type="NCBI Taxonomy" id="2744027"/>
    <lineage>
        <taxon>Bacteria</taxon>
        <taxon>Pseudomonadati</taxon>
        <taxon>Bacteroidota</taxon>
        <taxon>Flavobacteriia</taxon>
        <taxon>Flavobacteriales</taxon>
        <taxon>Flavobacteriaceae</taxon>
        <taxon>Rasiella</taxon>
    </lineage>
</organism>
<gene>
    <name evidence="3" type="ORF">G5B37_01120</name>
</gene>
<dbReference type="InterPro" id="IPR000305">
    <property type="entry name" value="GIY-YIG_endonuc"/>
</dbReference>
<dbReference type="Proteomes" id="UP000505306">
    <property type="component" value="Chromosome"/>
</dbReference>
<dbReference type="InterPro" id="IPR050190">
    <property type="entry name" value="UPF0213_domain"/>
</dbReference>
<dbReference type="Gene3D" id="3.40.1440.10">
    <property type="entry name" value="GIY-YIG endonuclease"/>
    <property type="match status" value="1"/>
</dbReference>
<dbReference type="SMART" id="SM00465">
    <property type="entry name" value="GIYc"/>
    <property type="match status" value="1"/>
</dbReference>
<keyword evidence="4" id="KW-1185">Reference proteome</keyword>
<dbReference type="PANTHER" id="PTHR34477:SF1">
    <property type="entry name" value="UPF0213 PROTEIN YHBQ"/>
    <property type="match status" value="1"/>
</dbReference>
<comment type="similarity">
    <text evidence="1">Belongs to the UPF0213 family.</text>
</comment>
<dbReference type="PANTHER" id="PTHR34477">
    <property type="entry name" value="UPF0213 PROTEIN YHBQ"/>
    <property type="match status" value="1"/>
</dbReference>
<evidence type="ECO:0000256" key="1">
    <source>
        <dbReference type="ARBA" id="ARBA00007435"/>
    </source>
</evidence>
<dbReference type="EMBL" id="CP049057">
    <property type="protein sequence ID" value="QIE58214.1"/>
    <property type="molecule type" value="Genomic_DNA"/>
</dbReference>
<evidence type="ECO:0000259" key="2">
    <source>
        <dbReference type="PROSITE" id="PS50164"/>
    </source>
</evidence>
<evidence type="ECO:0000313" key="3">
    <source>
        <dbReference type="EMBL" id="QIE58214.1"/>
    </source>
</evidence>
<protein>
    <submittedName>
        <fullName evidence="3">GIY-YIG nuclease family protein</fullName>
    </submittedName>
</protein>
<sequence>MQKSFVYILTCADNSYYTGVTSNLIKRLEQHISGFFKDCYTYTKRPVELSFYAEFTDIQMAIDWEKKIKKWSRAKKEALIKGNFEALPNLSKKKFSK</sequence>
<dbReference type="RefSeq" id="WP_164678221.1">
    <property type="nucleotide sequence ID" value="NZ_CP049057.1"/>
</dbReference>
<dbReference type="KEGG" id="mgel:G5B37_01120"/>
<dbReference type="Pfam" id="PF01541">
    <property type="entry name" value="GIY-YIG"/>
    <property type="match status" value="1"/>
</dbReference>
<reference evidence="3 4" key="1">
    <citation type="submission" date="2020-02" db="EMBL/GenBank/DDBJ databases">
        <title>Complete genome sequence of Flavobacteriaceae bacterium.</title>
        <authorList>
            <person name="Kim S.-J."/>
            <person name="Kim Y.-S."/>
            <person name="Kim K.-H."/>
        </authorList>
    </citation>
    <scope>NUCLEOTIDE SEQUENCE [LARGE SCALE GENOMIC DNA]</scope>
    <source>
        <strain evidence="3 4">RR4-40</strain>
    </source>
</reference>
<dbReference type="InterPro" id="IPR035901">
    <property type="entry name" value="GIY-YIG_endonuc_sf"/>
</dbReference>
<dbReference type="AlphaFoldDB" id="A0A6G6GI66"/>
<proteinExistence type="inferred from homology"/>
<dbReference type="PROSITE" id="PS50164">
    <property type="entry name" value="GIY_YIG"/>
    <property type="match status" value="1"/>
</dbReference>
<dbReference type="SUPFAM" id="SSF82771">
    <property type="entry name" value="GIY-YIG endonuclease"/>
    <property type="match status" value="1"/>
</dbReference>
<evidence type="ECO:0000313" key="4">
    <source>
        <dbReference type="Proteomes" id="UP000505306"/>
    </source>
</evidence>
<accession>A0A6G6GI66</accession>
<feature type="domain" description="GIY-YIG" evidence="2">
    <location>
        <begin position="2"/>
        <end position="78"/>
    </location>
</feature>